<accession>A0A1M7LFN5</accession>
<dbReference type="EMBL" id="FRCZ01000001">
    <property type="protein sequence ID" value="SHM76952.1"/>
    <property type="molecule type" value="Genomic_DNA"/>
</dbReference>
<dbReference type="STRING" id="1027249.SAMN05216179_1062"/>
<keyword evidence="1" id="KW-0812">Transmembrane</keyword>
<organism evidence="2 3">
    <name type="scientific">Gracilibacillus kekensis</name>
    <dbReference type="NCBI Taxonomy" id="1027249"/>
    <lineage>
        <taxon>Bacteria</taxon>
        <taxon>Bacillati</taxon>
        <taxon>Bacillota</taxon>
        <taxon>Bacilli</taxon>
        <taxon>Bacillales</taxon>
        <taxon>Bacillaceae</taxon>
        <taxon>Gracilibacillus</taxon>
    </lineage>
</organism>
<dbReference type="RefSeq" id="WP_170862639.1">
    <property type="nucleotide sequence ID" value="NZ_FRCZ01000001.1"/>
</dbReference>
<dbReference type="AlphaFoldDB" id="A0A1M7LFN5"/>
<name>A0A1M7LFN5_9BACI</name>
<evidence type="ECO:0000256" key="1">
    <source>
        <dbReference type="SAM" id="Phobius"/>
    </source>
</evidence>
<protein>
    <submittedName>
        <fullName evidence="2">Uncharacterized protein</fullName>
    </submittedName>
</protein>
<keyword evidence="3" id="KW-1185">Reference proteome</keyword>
<feature type="transmembrane region" description="Helical" evidence="1">
    <location>
        <begin position="28"/>
        <end position="45"/>
    </location>
</feature>
<proteinExistence type="predicted"/>
<reference evidence="2 3" key="1">
    <citation type="submission" date="2016-11" db="EMBL/GenBank/DDBJ databases">
        <authorList>
            <person name="Jaros S."/>
            <person name="Januszkiewicz K."/>
            <person name="Wedrychowicz H."/>
        </authorList>
    </citation>
    <scope>NUCLEOTIDE SEQUENCE [LARGE SCALE GENOMIC DNA]</scope>
    <source>
        <strain evidence="2 3">CGMCC 1.10681</strain>
    </source>
</reference>
<feature type="transmembrane region" description="Helical" evidence="1">
    <location>
        <begin position="5"/>
        <end position="22"/>
    </location>
</feature>
<dbReference type="Proteomes" id="UP000184184">
    <property type="component" value="Unassembled WGS sequence"/>
</dbReference>
<gene>
    <name evidence="2" type="ORF">SAMN05216179_1062</name>
</gene>
<sequence length="51" mass="5500">MTNKPLFVVGVMILIAVLQFGLNVRSGYIFVLAIIGGLSIGASFNKRLISF</sequence>
<keyword evidence="1" id="KW-1133">Transmembrane helix</keyword>
<evidence type="ECO:0000313" key="3">
    <source>
        <dbReference type="Proteomes" id="UP000184184"/>
    </source>
</evidence>
<keyword evidence="1" id="KW-0472">Membrane</keyword>
<evidence type="ECO:0000313" key="2">
    <source>
        <dbReference type="EMBL" id="SHM76952.1"/>
    </source>
</evidence>